<protein>
    <submittedName>
        <fullName evidence="1">Uncharacterized protein</fullName>
    </submittedName>
</protein>
<accession>A0A0C2M5A5</accession>
<keyword evidence="2" id="KW-1185">Reference proteome</keyword>
<organism evidence="1 2">
    <name type="scientific">Thelohanellus kitauei</name>
    <name type="common">Myxosporean</name>
    <dbReference type="NCBI Taxonomy" id="669202"/>
    <lineage>
        <taxon>Eukaryota</taxon>
        <taxon>Metazoa</taxon>
        <taxon>Cnidaria</taxon>
        <taxon>Myxozoa</taxon>
        <taxon>Myxosporea</taxon>
        <taxon>Bivalvulida</taxon>
        <taxon>Platysporina</taxon>
        <taxon>Myxobolidae</taxon>
        <taxon>Thelohanellus</taxon>
    </lineage>
</organism>
<sequence>MNNDRWKSEKRSVVKVIKLMEKSACNGGLHVGNFTHLHANQKYSVRFSTPLRLYQIFVRPIVELEYQITKFGRIEIAMVDKNDVDLNNLIPIKDMYRNCASYRRIV</sequence>
<dbReference type="EMBL" id="JWZT01005048">
    <property type="protein sequence ID" value="KII62230.1"/>
    <property type="molecule type" value="Genomic_DNA"/>
</dbReference>
<comment type="caution">
    <text evidence="1">The sequence shown here is derived from an EMBL/GenBank/DDBJ whole genome shotgun (WGS) entry which is preliminary data.</text>
</comment>
<proteinExistence type="predicted"/>
<name>A0A0C2M5A5_THEKT</name>
<reference evidence="1 2" key="1">
    <citation type="journal article" date="2014" name="Genome Biol. Evol.">
        <title>The genome of the myxosporean Thelohanellus kitauei shows adaptations to nutrient acquisition within its fish host.</title>
        <authorList>
            <person name="Yang Y."/>
            <person name="Xiong J."/>
            <person name="Zhou Z."/>
            <person name="Huo F."/>
            <person name="Miao W."/>
            <person name="Ran C."/>
            <person name="Liu Y."/>
            <person name="Zhang J."/>
            <person name="Feng J."/>
            <person name="Wang M."/>
            <person name="Wang M."/>
            <person name="Wang L."/>
            <person name="Yao B."/>
        </authorList>
    </citation>
    <scope>NUCLEOTIDE SEQUENCE [LARGE SCALE GENOMIC DNA]</scope>
    <source>
        <strain evidence="1">Wuqing</strain>
    </source>
</reference>
<evidence type="ECO:0000313" key="1">
    <source>
        <dbReference type="EMBL" id="KII62230.1"/>
    </source>
</evidence>
<dbReference type="AlphaFoldDB" id="A0A0C2M5A5"/>
<evidence type="ECO:0000313" key="2">
    <source>
        <dbReference type="Proteomes" id="UP000031668"/>
    </source>
</evidence>
<dbReference type="Proteomes" id="UP000031668">
    <property type="component" value="Unassembled WGS sequence"/>
</dbReference>
<gene>
    <name evidence="1" type="ORF">RF11_06867</name>
</gene>